<dbReference type="Pfam" id="PF13665">
    <property type="entry name" value="Tox-PAAR-like"/>
    <property type="match status" value="1"/>
</dbReference>
<dbReference type="EMBL" id="JBEUWX010000002">
    <property type="protein sequence ID" value="MFA9949964.1"/>
    <property type="molecule type" value="Genomic_DNA"/>
</dbReference>
<evidence type="ECO:0000313" key="3">
    <source>
        <dbReference type="Proteomes" id="UP001574673"/>
    </source>
</evidence>
<organism evidence="2 3">
    <name type="scientific">Dentiradicibacter hellwigii</name>
    <dbReference type="NCBI Taxonomy" id="3149053"/>
    <lineage>
        <taxon>Bacteria</taxon>
        <taxon>Pseudomonadati</taxon>
        <taxon>Pseudomonadota</taxon>
        <taxon>Betaproteobacteria</taxon>
        <taxon>Rhodocyclales</taxon>
        <taxon>Rhodocyclaceae</taxon>
        <taxon>Dentiradicibacter</taxon>
    </lineage>
</organism>
<evidence type="ECO:0000313" key="2">
    <source>
        <dbReference type="EMBL" id="MFA9949964.1"/>
    </source>
</evidence>
<gene>
    <name evidence="2" type="ORF">ABCS64_06475</name>
</gene>
<keyword evidence="3" id="KW-1185">Reference proteome</keyword>
<dbReference type="Proteomes" id="UP001574673">
    <property type="component" value="Unassembled WGS sequence"/>
</dbReference>
<protein>
    <recommendedName>
        <fullName evidence="4">Tox-PAAR-like domain-containing protein</fullName>
    </recommendedName>
</protein>
<comment type="caution">
    <text evidence="2">The sequence shown here is derived from an EMBL/GenBank/DDBJ whole genome shotgun (WGS) entry which is preliminary data.</text>
</comment>
<feature type="region of interest" description="Disordered" evidence="1">
    <location>
        <begin position="123"/>
        <end position="143"/>
    </location>
</feature>
<evidence type="ECO:0008006" key="4">
    <source>
        <dbReference type="Google" id="ProtNLM"/>
    </source>
</evidence>
<name>A0ABV4UGE2_9RHOO</name>
<evidence type="ECO:0000256" key="1">
    <source>
        <dbReference type="SAM" id="MobiDB-lite"/>
    </source>
</evidence>
<sequence>MAEKHIANAENSWSAICITPDLCRVGKSVIPFDSYRDLSHDMVASPNVNARGYPVYRIGDIVQGTESNAGKGVFSGTSLMLGHVHIVADNTTVHVNGQICARHDSLVLMNNRNTVGRLQTSQGAPQGVVENGKLPCNTPPKSSPRLEQLEALKKDTAGLDPDQLDEFVRFDQTHAILDEAIQGIRVDTSGEYGWFEGSLRWLGDKGAQAARAVLSFTKDATLGLGQLAYESGKLLVPGGSFHATLDAQILAEHIRLGNICLESLKQAAQDVGQAIVKPVTDAWERGDYLEAVTRGGLEIGTLIAGVGAAAKTGAGGKAASAAAASADDVVRAAGGRAASGADDVVRVASSAADDAGSAAVKSNAPAGSNGVKVESSYPLRQAYIDEVNALKAKADEMLKNGVDKETIAREMHASRRGLGVKYKNLTPEDMLEKIYQRNIEKYGDKLGPSIEWLRARGKSWDDIIESATRTGGKDLGL</sequence>
<dbReference type="RefSeq" id="WP_418891057.1">
    <property type="nucleotide sequence ID" value="NZ_JBEUWX010000002.1"/>
</dbReference>
<reference evidence="3" key="1">
    <citation type="submission" date="2024-06" db="EMBL/GenBank/DDBJ databases">
        <title>Radixoralia hellwigii gen. nov., sp nov., isolated from a root canal in the human oral cavity.</title>
        <authorList>
            <person name="Bartsch S."/>
            <person name="Wittmer A."/>
            <person name="Schulz A.-K."/>
            <person name="Neumann-Schaal M."/>
            <person name="Wolf J."/>
            <person name="Gronow S."/>
            <person name="Tennert C."/>
            <person name="Haecker G."/>
            <person name="Cieplik F."/>
            <person name="Al-Ahmad A."/>
        </authorList>
    </citation>
    <scope>NUCLEOTIDE SEQUENCE [LARGE SCALE GENOMIC DNA]</scope>
    <source>
        <strain evidence="3">Wk13</strain>
    </source>
</reference>
<accession>A0ABV4UGE2</accession>
<proteinExistence type="predicted"/>